<keyword evidence="2" id="KW-1185">Reference proteome</keyword>
<sequence>MESCVPSSRTTDRSKVELLPHGGLSLSRCSTSCSPMGPCRGMLSTARKASAHDDYDALSNAVYLIRPTPGFCGMQRVIIYFHGSSCGQPFLNFSHLGAEAQVMNSPEVGLFCCCF</sequence>
<name>A0A183J1E9_9BILA</name>
<dbReference type="AlphaFoldDB" id="A0A183J1E9"/>
<protein>
    <submittedName>
        <fullName evidence="3">Abhydrolase_3 domain-containing protein</fullName>
    </submittedName>
</protein>
<dbReference type="WBParaSite" id="SBAD_0001004601-mRNA-1">
    <property type="protein sequence ID" value="SBAD_0001004601-mRNA-1"/>
    <property type="gene ID" value="SBAD_0001004601"/>
</dbReference>
<dbReference type="EMBL" id="UZAM01013051">
    <property type="protein sequence ID" value="VDP25107.1"/>
    <property type="molecule type" value="Genomic_DNA"/>
</dbReference>
<reference evidence="3" key="1">
    <citation type="submission" date="2016-06" db="UniProtKB">
        <authorList>
            <consortium name="WormBaseParasite"/>
        </authorList>
    </citation>
    <scope>IDENTIFICATION</scope>
</reference>
<evidence type="ECO:0000313" key="3">
    <source>
        <dbReference type="WBParaSite" id="SBAD_0001004601-mRNA-1"/>
    </source>
</evidence>
<reference evidence="1 2" key="2">
    <citation type="submission" date="2018-11" db="EMBL/GenBank/DDBJ databases">
        <authorList>
            <consortium name="Pathogen Informatics"/>
        </authorList>
    </citation>
    <scope>NUCLEOTIDE SEQUENCE [LARGE SCALE GENOMIC DNA]</scope>
</reference>
<evidence type="ECO:0000313" key="1">
    <source>
        <dbReference type="EMBL" id="VDP25107.1"/>
    </source>
</evidence>
<dbReference type="Proteomes" id="UP000270296">
    <property type="component" value="Unassembled WGS sequence"/>
</dbReference>
<accession>A0A183J1E9</accession>
<evidence type="ECO:0000313" key="2">
    <source>
        <dbReference type="Proteomes" id="UP000270296"/>
    </source>
</evidence>
<gene>
    <name evidence="1" type="ORF">SBAD_LOCUS9697</name>
</gene>
<proteinExistence type="predicted"/>
<organism evidence="3">
    <name type="scientific">Soboliphyme baturini</name>
    <dbReference type="NCBI Taxonomy" id="241478"/>
    <lineage>
        <taxon>Eukaryota</taxon>
        <taxon>Metazoa</taxon>
        <taxon>Ecdysozoa</taxon>
        <taxon>Nematoda</taxon>
        <taxon>Enoplea</taxon>
        <taxon>Dorylaimia</taxon>
        <taxon>Dioctophymatida</taxon>
        <taxon>Dioctophymatoidea</taxon>
        <taxon>Soboliphymatidae</taxon>
        <taxon>Soboliphyme</taxon>
    </lineage>
</organism>